<evidence type="ECO:0000256" key="2">
    <source>
        <dbReference type="ARBA" id="ARBA00023002"/>
    </source>
</evidence>
<name>A0A371P5Z5_9ACTN</name>
<reference evidence="6 7" key="1">
    <citation type="submission" date="2018-08" db="EMBL/GenBank/DDBJ databases">
        <title>Aeromicrobium sp. M2KJ-4, whole genome shotgun sequence.</title>
        <authorList>
            <person name="Tuo L."/>
        </authorList>
    </citation>
    <scope>NUCLEOTIDE SEQUENCE [LARGE SCALE GENOMIC DNA]</scope>
    <source>
        <strain evidence="6 7">M2KJ-4</strain>
    </source>
</reference>
<dbReference type="Proteomes" id="UP000265581">
    <property type="component" value="Unassembled WGS sequence"/>
</dbReference>
<dbReference type="OrthoDB" id="571684at2"/>
<gene>
    <name evidence="6" type="ORF">DX116_18005</name>
</gene>
<sequence>MTTAASLDRVLTDVRAIAERARAEAVQREREGTGLGDLVADLLSAGLGRLRVPARLGGVEASVAQLGSVLVDLSAAESNLTQVFRGHLGFVELLLQQGRGAVVDELLGLAGQGRMFGPAASSRAAGATPGGAPPGPEPERPSGITLTDGVWLHDDGDGLRLSGAKYYTTGSLYADWINVLVVQESGVVEVVVPRDDPGVVIVDDWNGFGQRFTASGTATFTNVPVRDGFVLAHDDPDVIDYLGAFYQLVHSATQAGIAQRATEDAAEVVRRRRRTYPLAGGEPQQDPHVLGVVGEMASRAFGARASVALLCDRADGYLSSDGHDRRRALDGLVADSAAVQVLNSRLSGEVGWLLFDAASASALDADLALDRHWRNARAVSSHNPSVYKARLVGDVAVNGTLPAATTGPRA</sequence>
<dbReference type="SUPFAM" id="SSF56645">
    <property type="entry name" value="Acyl-CoA dehydrogenase NM domain-like"/>
    <property type="match status" value="1"/>
</dbReference>
<dbReference type="InterPro" id="IPR006091">
    <property type="entry name" value="Acyl-CoA_Oxase/DH_mid-dom"/>
</dbReference>
<organism evidence="6 7">
    <name type="scientific">Aeromicrobium endophyticum</name>
    <dbReference type="NCBI Taxonomy" id="2292704"/>
    <lineage>
        <taxon>Bacteria</taxon>
        <taxon>Bacillati</taxon>
        <taxon>Actinomycetota</taxon>
        <taxon>Actinomycetes</taxon>
        <taxon>Propionibacteriales</taxon>
        <taxon>Nocardioidaceae</taxon>
        <taxon>Aeromicrobium</taxon>
    </lineage>
</organism>
<evidence type="ECO:0000313" key="7">
    <source>
        <dbReference type="Proteomes" id="UP000265581"/>
    </source>
</evidence>
<dbReference type="PANTHER" id="PTHR48083">
    <property type="entry name" value="MEDIUM-CHAIN SPECIFIC ACYL-COA DEHYDROGENASE, MITOCHONDRIAL-RELATED"/>
    <property type="match status" value="1"/>
</dbReference>
<dbReference type="PIRSF" id="PIRSF016578">
    <property type="entry name" value="HsaA"/>
    <property type="match status" value="1"/>
</dbReference>
<protein>
    <recommendedName>
        <fullName evidence="8">Acyl-CoA dehydrogenase</fullName>
    </recommendedName>
</protein>
<dbReference type="GO" id="GO:0003995">
    <property type="term" value="F:acyl-CoA dehydrogenase activity"/>
    <property type="evidence" value="ECO:0007669"/>
    <property type="project" value="TreeGrafter"/>
</dbReference>
<dbReference type="EMBL" id="QUBR01000002">
    <property type="protein sequence ID" value="REK70968.1"/>
    <property type="molecule type" value="Genomic_DNA"/>
</dbReference>
<evidence type="ECO:0000256" key="3">
    <source>
        <dbReference type="SAM" id="MobiDB-lite"/>
    </source>
</evidence>
<keyword evidence="2" id="KW-0560">Oxidoreductase</keyword>
<dbReference type="GO" id="GO:0005737">
    <property type="term" value="C:cytoplasm"/>
    <property type="evidence" value="ECO:0007669"/>
    <property type="project" value="TreeGrafter"/>
</dbReference>
<dbReference type="GO" id="GO:0016712">
    <property type="term" value="F:oxidoreductase activity, acting on paired donors, with incorporation or reduction of molecular oxygen, reduced flavin or flavoprotein as one donor, and incorporation of one atom of oxygen"/>
    <property type="evidence" value="ECO:0007669"/>
    <property type="project" value="TreeGrafter"/>
</dbReference>
<dbReference type="InterPro" id="IPR013107">
    <property type="entry name" value="Acyl-CoA_DH_C"/>
</dbReference>
<evidence type="ECO:0000259" key="4">
    <source>
        <dbReference type="Pfam" id="PF02770"/>
    </source>
</evidence>
<dbReference type="RefSeq" id="WP_119705553.1">
    <property type="nucleotide sequence ID" value="NZ_JBHSOI010000002.1"/>
</dbReference>
<keyword evidence="1" id="KW-0285">Flavoprotein</keyword>
<evidence type="ECO:0000256" key="1">
    <source>
        <dbReference type="ARBA" id="ARBA00022630"/>
    </source>
</evidence>
<evidence type="ECO:0000259" key="5">
    <source>
        <dbReference type="Pfam" id="PF08028"/>
    </source>
</evidence>
<accession>A0A371P5Z5</accession>
<dbReference type="GO" id="GO:0033539">
    <property type="term" value="P:fatty acid beta-oxidation using acyl-CoA dehydrogenase"/>
    <property type="evidence" value="ECO:0007669"/>
    <property type="project" value="TreeGrafter"/>
</dbReference>
<dbReference type="InterPro" id="IPR046373">
    <property type="entry name" value="Acyl-CoA_Oxase/DH_mid-dom_sf"/>
</dbReference>
<dbReference type="InterPro" id="IPR036250">
    <property type="entry name" value="AcylCo_DH-like_C"/>
</dbReference>
<feature type="region of interest" description="Disordered" evidence="3">
    <location>
        <begin position="120"/>
        <end position="146"/>
    </location>
</feature>
<dbReference type="SUPFAM" id="SSF47203">
    <property type="entry name" value="Acyl-CoA dehydrogenase C-terminal domain-like"/>
    <property type="match status" value="1"/>
</dbReference>
<proteinExistence type="predicted"/>
<keyword evidence="7" id="KW-1185">Reference proteome</keyword>
<dbReference type="AlphaFoldDB" id="A0A371P5Z5"/>
<evidence type="ECO:0008006" key="8">
    <source>
        <dbReference type="Google" id="ProtNLM"/>
    </source>
</evidence>
<dbReference type="InterPro" id="IPR050741">
    <property type="entry name" value="Acyl-CoA_dehydrogenase"/>
</dbReference>
<dbReference type="Gene3D" id="1.20.140.10">
    <property type="entry name" value="Butyryl-CoA Dehydrogenase, subunit A, domain 3"/>
    <property type="match status" value="1"/>
</dbReference>
<dbReference type="InterPro" id="IPR037069">
    <property type="entry name" value="AcylCoA_DH/ox_N_sf"/>
</dbReference>
<dbReference type="Gene3D" id="1.10.540.10">
    <property type="entry name" value="Acyl-CoA dehydrogenase/oxidase, N-terminal domain"/>
    <property type="match status" value="1"/>
</dbReference>
<evidence type="ECO:0000313" key="6">
    <source>
        <dbReference type="EMBL" id="REK70968.1"/>
    </source>
</evidence>
<dbReference type="PANTHER" id="PTHR48083:SF19">
    <property type="entry name" value="FLAVIN-DEPENDENT MONOOXYGENASE, OXYGENASE SUBUNIT HSAA"/>
    <property type="match status" value="1"/>
</dbReference>
<feature type="domain" description="Acyl-CoA dehydrogenase C-terminal" evidence="5">
    <location>
        <begin position="248"/>
        <end position="382"/>
    </location>
</feature>
<dbReference type="InterPro" id="IPR009100">
    <property type="entry name" value="AcylCoA_DH/oxidase_NM_dom_sf"/>
</dbReference>
<comment type="caution">
    <text evidence="6">The sequence shown here is derived from an EMBL/GenBank/DDBJ whole genome shotgun (WGS) entry which is preliminary data.</text>
</comment>
<dbReference type="Pfam" id="PF08028">
    <property type="entry name" value="Acyl-CoA_dh_2"/>
    <property type="match status" value="1"/>
</dbReference>
<dbReference type="Pfam" id="PF02770">
    <property type="entry name" value="Acyl-CoA_dh_M"/>
    <property type="match status" value="1"/>
</dbReference>
<dbReference type="Gene3D" id="2.40.110.10">
    <property type="entry name" value="Butyryl-CoA Dehydrogenase, subunit A, domain 2"/>
    <property type="match status" value="1"/>
</dbReference>
<feature type="domain" description="Acyl-CoA oxidase/dehydrogenase middle" evidence="4">
    <location>
        <begin position="153"/>
        <end position="223"/>
    </location>
</feature>
<dbReference type="GO" id="GO:0050660">
    <property type="term" value="F:flavin adenine dinucleotide binding"/>
    <property type="evidence" value="ECO:0007669"/>
    <property type="project" value="InterPro"/>
</dbReference>